<name>A0A0B3RTN7_9RHOB</name>
<proteinExistence type="predicted"/>
<dbReference type="AlphaFoldDB" id="A0A0B3RTN7"/>
<sequence>MPSAINSQTGVQFGFLQDALCSVTLSFAVNYTKVYSVA</sequence>
<dbReference type="Proteomes" id="UP000030960">
    <property type="component" value="Unassembled WGS sequence"/>
</dbReference>
<accession>A0A0B3RTN7</accession>
<evidence type="ECO:0000313" key="2">
    <source>
        <dbReference type="Proteomes" id="UP000030960"/>
    </source>
</evidence>
<organism evidence="1 2">
    <name type="scientific">Mameliella alba</name>
    <dbReference type="NCBI Taxonomy" id="561184"/>
    <lineage>
        <taxon>Bacteria</taxon>
        <taxon>Pseudomonadati</taxon>
        <taxon>Pseudomonadota</taxon>
        <taxon>Alphaproteobacteria</taxon>
        <taxon>Rhodobacterales</taxon>
        <taxon>Roseobacteraceae</taxon>
        <taxon>Mameliella</taxon>
    </lineage>
</organism>
<dbReference type="EMBL" id="JSUQ01000003">
    <property type="protein sequence ID" value="KHQ54335.1"/>
    <property type="molecule type" value="Genomic_DNA"/>
</dbReference>
<comment type="caution">
    <text evidence="1">The sequence shown here is derived from an EMBL/GenBank/DDBJ whole genome shotgun (WGS) entry which is preliminary data.</text>
</comment>
<protein>
    <submittedName>
        <fullName evidence="1">Uncharacterized protein</fullName>
    </submittedName>
</protein>
<keyword evidence="2" id="KW-1185">Reference proteome</keyword>
<evidence type="ECO:0000313" key="1">
    <source>
        <dbReference type="EMBL" id="KHQ54335.1"/>
    </source>
</evidence>
<reference evidence="1 2" key="1">
    <citation type="submission" date="2014-10" db="EMBL/GenBank/DDBJ databases">
        <title>Genome sequence of Ponticoccus sp. strain UMTAT08 isolated from clonal culture of toxic dinoflagellate Alexandrium tamiyavanichii.</title>
        <authorList>
            <person name="Gan H.Y."/>
            <person name="Muhd D.-D."/>
            <person name="Mohd Noor M.E."/>
            <person name="Yeong Y.S."/>
            <person name="Usup G."/>
        </authorList>
    </citation>
    <scope>NUCLEOTIDE SEQUENCE [LARGE SCALE GENOMIC DNA]</scope>
    <source>
        <strain evidence="1 2">UMTAT08</strain>
    </source>
</reference>
<gene>
    <name evidence="1" type="ORF">OA50_00927</name>
</gene>